<dbReference type="EMBL" id="MBEW02000021">
    <property type="protein sequence ID" value="RDY20774.1"/>
    <property type="molecule type" value="Genomic_DNA"/>
</dbReference>
<comment type="caution">
    <text evidence="2">The sequence shown here is derived from an EMBL/GenBank/DDBJ whole genome shotgun (WGS) entry which is preliminary data.</text>
</comment>
<accession>A0A371IJY6</accession>
<evidence type="ECO:0000259" key="1">
    <source>
        <dbReference type="Pfam" id="PF13936"/>
    </source>
</evidence>
<dbReference type="RefSeq" id="WP_116170960.1">
    <property type="nucleotide sequence ID" value="NZ_MBEW02000021.1"/>
</dbReference>
<gene>
    <name evidence="2" type="ORF">BBG48_008415</name>
</gene>
<keyword evidence="3" id="KW-1185">Reference proteome</keyword>
<protein>
    <submittedName>
        <fullName evidence="2">Helix-turn-helix domain-containing protein</fullName>
    </submittedName>
</protein>
<dbReference type="Proteomes" id="UP000093352">
    <property type="component" value="Unassembled WGS sequence"/>
</dbReference>
<evidence type="ECO:0000313" key="2">
    <source>
        <dbReference type="EMBL" id="RDY20774.1"/>
    </source>
</evidence>
<name>A0A371IJY6_9FIRM</name>
<proteinExistence type="predicted"/>
<dbReference type="InterPro" id="IPR025246">
    <property type="entry name" value="IS30-like_HTH"/>
</dbReference>
<dbReference type="Pfam" id="PF13936">
    <property type="entry name" value="HTH_38"/>
    <property type="match status" value="1"/>
</dbReference>
<organism evidence="2 3">
    <name type="scientific">Criibacterium bergeronii</name>
    <dbReference type="NCBI Taxonomy" id="1871336"/>
    <lineage>
        <taxon>Bacteria</taxon>
        <taxon>Bacillati</taxon>
        <taxon>Bacillota</taxon>
        <taxon>Clostridia</taxon>
        <taxon>Peptostreptococcales</taxon>
        <taxon>Filifactoraceae</taxon>
        <taxon>Criibacterium</taxon>
    </lineage>
</organism>
<feature type="domain" description="Transposase IS30-like HTH" evidence="1">
    <location>
        <begin position="13"/>
        <end position="55"/>
    </location>
</feature>
<reference evidence="2 3" key="1">
    <citation type="journal article" date="2016" name="Genome Announc.">
        <title>Draft Genome Sequence of Criibacterium bergeronii gen. nov., sp. nov., Strain CCRI-22567T, Isolated from a Vaginal Sample from a Woman with Bacterial Vaginosis.</title>
        <authorList>
            <person name="Maheux A.F."/>
            <person name="Berube E."/>
            <person name="Boudreau D.K."/>
            <person name="Raymond F."/>
            <person name="Corbeil J."/>
            <person name="Roy P.H."/>
            <person name="Boissinot M."/>
            <person name="Omar R.F."/>
        </authorList>
    </citation>
    <scope>NUCLEOTIDE SEQUENCE [LARGE SCALE GENOMIC DNA]</scope>
    <source>
        <strain evidence="2 3">CCRI-22567</strain>
    </source>
</reference>
<evidence type="ECO:0000313" key="3">
    <source>
        <dbReference type="Proteomes" id="UP000093352"/>
    </source>
</evidence>
<dbReference type="AlphaFoldDB" id="A0A371IJY6"/>
<sequence length="169" mass="20241">MDLNNSTTKIRPYKHLSFKQRVYIEIRLKDGVKPCRIAKELCRAKNTILNEVRRGTVPQKKQGKVINVYLADAGQAIYDNNRKSSRPSLKIAKCHHFIKYVIKNFKDKGMIFRKKFNLILQFLYNLFKLKILRQFFTTFWAKFKFTTYFFATIWAEVYFFSVRNIHVII</sequence>